<evidence type="ECO:0000259" key="5">
    <source>
        <dbReference type="Pfam" id="PF00291"/>
    </source>
</evidence>
<dbReference type="Gene3D" id="3.40.50.1100">
    <property type="match status" value="2"/>
</dbReference>
<evidence type="ECO:0000256" key="2">
    <source>
        <dbReference type="ARBA" id="ARBA00008639"/>
    </source>
</evidence>
<dbReference type="EMBL" id="JNBR01001503">
    <property type="protein sequence ID" value="OQR86486.1"/>
    <property type="molecule type" value="Genomic_DNA"/>
</dbReference>
<dbReference type="SUPFAM" id="SSF53686">
    <property type="entry name" value="Tryptophan synthase beta subunit-like PLP-dependent enzymes"/>
    <property type="match status" value="1"/>
</dbReference>
<feature type="transmembrane region" description="Helical" evidence="4">
    <location>
        <begin position="6"/>
        <end position="25"/>
    </location>
</feature>
<reference evidence="6 7" key="1">
    <citation type="journal article" date="2014" name="Genome Biol. Evol.">
        <title>The secreted proteins of Achlya hypogyna and Thraustotheca clavata identify the ancestral oomycete secretome and reveal gene acquisitions by horizontal gene transfer.</title>
        <authorList>
            <person name="Misner I."/>
            <person name="Blouin N."/>
            <person name="Leonard G."/>
            <person name="Richards T.A."/>
            <person name="Lane C.E."/>
        </authorList>
    </citation>
    <scope>NUCLEOTIDE SEQUENCE [LARGE SCALE GENOMIC DNA]</scope>
    <source>
        <strain evidence="6 7">ATCC 48635</strain>
    </source>
</reference>
<name>A0A1V9YLC7_ACHHY</name>
<evidence type="ECO:0000256" key="3">
    <source>
        <dbReference type="ARBA" id="ARBA00022898"/>
    </source>
</evidence>
<dbReference type="InterPro" id="IPR036052">
    <property type="entry name" value="TrpB-like_PALP_sf"/>
</dbReference>
<dbReference type="PANTHER" id="PTHR43780">
    <property type="entry name" value="1-AMINOCYCLOPROPANE-1-CARBOXYLATE DEAMINASE-RELATED"/>
    <property type="match status" value="1"/>
</dbReference>
<keyword evidence="7" id="KW-1185">Reference proteome</keyword>
<dbReference type="AlphaFoldDB" id="A0A1V9YLC7"/>
<accession>A0A1V9YLC7</accession>
<dbReference type="InterPro" id="IPR027278">
    <property type="entry name" value="ACCD_DCysDesulf"/>
</dbReference>
<dbReference type="Pfam" id="PF00291">
    <property type="entry name" value="PALP"/>
    <property type="match status" value="1"/>
</dbReference>
<protein>
    <recommendedName>
        <fullName evidence="5">Tryptophan synthase beta chain-like PALP domain-containing protein</fullName>
    </recommendedName>
</protein>
<dbReference type="Proteomes" id="UP000243579">
    <property type="component" value="Unassembled WGS sequence"/>
</dbReference>
<evidence type="ECO:0000256" key="1">
    <source>
        <dbReference type="ARBA" id="ARBA00001933"/>
    </source>
</evidence>
<proteinExistence type="inferred from homology"/>
<dbReference type="OrthoDB" id="10266364at2759"/>
<feature type="domain" description="Tryptophan synthase beta chain-like PALP" evidence="5">
    <location>
        <begin position="66"/>
        <end position="275"/>
    </location>
</feature>
<sequence length="476" mass="51134">MIVGFVVGALVVGAIAALVLVRWLVYGMYDSIGAEAPTADMLRDESSALFRHLPFLRTQLAWRPLGVFPTPVHTARLPGSGRAFWLKREDLASPLYGGNKVRTLQHQLAALEVHVAAHPEAAVLCVGSAGSNQVVAATVHGTGLGVRVQPCYLKPDAPELDNTLNFLSTLSFGPPRVHFWRHKAAMLRALAAAVASGVDKVFFMGGNSVLGVLGQMGAALELAEQIQAGDMPDVDEIYVPVGSGCTLTGLVLGIVLARHLGLHAFRRPGLKVVAVPIHPASASLSRRLAFYVSPWSSFVPLTPRFGFGRVAAFLRRRGLDVDLEPLAVAFLSTHVDVIADADLVGRYGAHSARSAAAAAFDAHLEVDGDLPSWAQGDGRPWLCGHFVAKPFAVLLERLEASGDDGVVRLLWQTKSSVQPRGPVDEWAHFEELTAACPVLRKWADNGRPTSVLRRGHVHTTKDSRATYRPLMTKAAL</sequence>
<keyword evidence="4" id="KW-0472">Membrane</keyword>
<dbReference type="InterPro" id="IPR001926">
    <property type="entry name" value="TrpB-like_PALP"/>
</dbReference>
<gene>
    <name evidence="6" type="ORF">ACHHYP_10481</name>
</gene>
<dbReference type="GO" id="GO:0019148">
    <property type="term" value="F:D-cysteine desulfhydrase activity"/>
    <property type="evidence" value="ECO:0007669"/>
    <property type="project" value="TreeGrafter"/>
</dbReference>
<dbReference type="PANTHER" id="PTHR43780:SF7">
    <property type="entry name" value="D-CYSTEINE DESULFHYDRASE 2, MITOCHONDRIAL"/>
    <property type="match status" value="1"/>
</dbReference>
<keyword evidence="3" id="KW-0663">Pyridoxal phosphate</keyword>
<evidence type="ECO:0000313" key="6">
    <source>
        <dbReference type="EMBL" id="OQR86486.1"/>
    </source>
</evidence>
<comment type="caution">
    <text evidence="6">The sequence shown here is derived from an EMBL/GenBank/DDBJ whole genome shotgun (WGS) entry which is preliminary data.</text>
</comment>
<evidence type="ECO:0000313" key="7">
    <source>
        <dbReference type="Proteomes" id="UP000243579"/>
    </source>
</evidence>
<keyword evidence="4" id="KW-0812">Transmembrane</keyword>
<comment type="cofactor">
    <cofactor evidence="1">
        <name>pyridoxal 5'-phosphate</name>
        <dbReference type="ChEBI" id="CHEBI:597326"/>
    </cofactor>
</comment>
<comment type="similarity">
    <text evidence="2">Belongs to the ACC deaminase/D-cysteine desulfhydrase family.</text>
</comment>
<organism evidence="6 7">
    <name type="scientific">Achlya hypogyna</name>
    <name type="common">Oomycete</name>
    <name type="synonym">Protoachlya hypogyna</name>
    <dbReference type="NCBI Taxonomy" id="1202772"/>
    <lineage>
        <taxon>Eukaryota</taxon>
        <taxon>Sar</taxon>
        <taxon>Stramenopiles</taxon>
        <taxon>Oomycota</taxon>
        <taxon>Saprolegniomycetes</taxon>
        <taxon>Saprolegniales</taxon>
        <taxon>Achlyaceae</taxon>
        <taxon>Achlya</taxon>
    </lineage>
</organism>
<keyword evidence="4" id="KW-1133">Transmembrane helix</keyword>
<evidence type="ECO:0000256" key="4">
    <source>
        <dbReference type="SAM" id="Phobius"/>
    </source>
</evidence>